<dbReference type="Proteomes" id="UP001461163">
    <property type="component" value="Unassembled WGS sequence"/>
</dbReference>
<organism evidence="1 2">
    <name type="scientific">Paraglaciecola mesophila</name>
    <dbReference type="NCBI Taxonomy" id="197222"/>
    <lineage>
        <taxon>Bacteria</taxon>
        <taxon>Pseudomonadati</taxon>
        <taxon>Pseudomonadota</taxon>
        <taxon>Gammaproteobacteria</taxon>
        <taxon>Alteromonadales</taxon>
        <taxon>Alteromonadaceae</taxon>
        <taxon>Paraglaciecola</taxon>
    </lineage>
</organism>
<sequence>MCKLLTLEMATVPNIFFWEENKRSSSKNEQILNQNALHISVSAGKSVSYYFEDEILNAIQGSVNAITLKATAE</sequence>
<keyword evidence="2" id="KW-1185">Reference proteome</keyword>
<name>A0ABU9SW99_9ALTE</name>
<comment type="caution">
    <text evidence="1">The sequence shown here is derived from an EMBL/GenBank/DDBJ whole genome shotgun (WGS) entry which is preliminary data.</text>
</comment>
<accession>A0ABU9SW99</accession>
<dbReference type="RefSeq" id="WP_342881860.1">
    <property type="nucleotide sequence ID" value="NZ_JBBMQS010000006.1"/>
</dbReference>
<evidence type="ECO:0000313" key="2">
    <source>
        <dbReference type="Proteomes" id="UP001461163"/>
    </source>
</evidence>
<evidence type="ECO:0000313" key="1">
    <source>
        <dbReference type="EMBL" id="MEM5498166.1"/>
    </source>
</evidence>
<reference evidence="1 2" key="1">
    <citation type="submission" date="2024-03" db="EMBL/GenBank/DDBJ databases">
        <title>Community enrichment and isolation of bacterial strains for fucoidan degradation.</title>
        <authorList>
            <person name="Sichert A."/>
        </authorList>
    </citation>
    <scope>NUCLEOTIDE SEQUENCE [LARGE SCALE GENOMIC DNA]</scope>
    <source>
        <strain evidence="1 2">AS12</strain>
    </source>
</reference>
<protein>
    <submittedName>
        <fullName evidence="1">Uncharacterized protein</fullName>
    </submittedName>
</protein>
<dbReference type="EMBL" id="JBBMQS010000006">
    <property type="protein sequence ID" value="MEM5498166.1"/>
    <property type="molecule type" value="Genomic_DNA"/>
</dbReference>
<gene>
    <name evidence="1" type="ORF">WNY77_12220</name>
</gene>
<proteinExistence type="predicted"/>